<reference evidence="9" key="1">
    <citation type="submission" date="2021-11" db="EMBL/GenBank/DDBJ databases">
        <title>Streptomyces corallinus and Kineosporia corallina sp. nov., two new coral-derived marine actinobacteria.</title>
        <authorList>
            <person name="Buangrab K."/>
            <person name="Sutthacheep M."/>
            <person name="Yeemin T."/>
            <person name="Harunari E."/>
            <person name="Igarashi Y."/>
            <person name="Sripreechasak P."/>
            <person name="Kanchanasin P."/>
            <person name="Tanasupawat S."/>
            <person name="Phongsopitanun W."/>
        </authorList>
    </citation>
    <scope>NUCLEOTIDE SEQUENCE</scope>
    <source>
        <strain evidence="9">JCM 31032</strain>
    </source>
</reference>
<feature type="domain" description="Bulb-type lectin" evidence="8">
    <location>
        <begin position="581"/>
        <end position="687"/>
    </location>
</feature>
<dbReference type="SUPFAM" id="SSF51110">
    <property type="entry name" value="alpha-D-mannose-specific plant lectins"/>
    <property type="match status" value="2"/>
</dbReference>
<dbReference type="Gene3D" id="2.90.10.10">
    <property type="entry name" value="Bulb-type lectin domain"/>
    <property type="match status" value="3"/>
</dbReference>
<dbReference type="SUPFAM" id="SSF54897">
    <property type="entry name" value="Protease propeptides/inhibitors"/>
    <property type="match status" value="1"/>
</dbReference>
<comment type="caution">
    <text evidence="9">The sequence shown here is derived from an EMBL/GenBank/DDBJ whole genome shotgun (WGS) entry which is preliminary data.</text>
</comment>
<dbReference type="InterPro" id="IPR001480">
    <property type="entry name" value="Bulb-type_lectin_dom"/>
</dbReference>
<dbReference type="Gene3D" id="3.40.50.200">
    <property type="entry name" value="Peptidase S8/S53 domain"/>
    <property type="match status" value="1"/>
</dbReference>
<dbReference type="InterPro" id="IPR015500">
    <property type="entry name" value="Peptidase_S8_subtilisin-rel"/>
</dbReference>
<evidence type="ECO:0000256" key="3">
    <source>
        <dbReference type="ARBA" id="ARBA00022801"/>
    </source>
</evidence>
<dbReference type="InterPro" id="IPR036852">
    <property type="entry name" value="Peptidase_S8/S53_dom_sf"/>
</dbReference>
<dbReference type="InterPro" id="IPR010259">
    <property type="entry name" value="S8pro/Inhibitor_I9"/>
</dbReference>
<dbReference type="RefSeq" id="WP_231438643.1">
    <property type="nucleotide sequence ID" value="NZ_JAJOMB010000001.1"/>
</dbReference>
<evidence type="ECO:0000259" key="8">
    <source>
        <dbReference type="PROSITE" id="PS50927"/>
    </source>
</evidence>
<dbReference type="Gene3D" id="3.30.70.80">
    <property type="entry name" value="Peptidase S8 propeptide/proteinase inhibitor I9"/>
    <property type="match status" value="1"/>
</dbReference>
<dbReference type="PROSITE" id="PS51318">
    <property type="entry name" value="TAT"/>
    <property type="match status" value="1"/>
</dbReference>
<sequence length="687" mass="71040">MTEPRAPRRPFPLRGKLNRRRTLTAGIAVGVTAVAATAVTLTPVASALPAALGGSTVSSAPLVGAGSASAIEGEYLVMLKDDAGLRAAGVDGAGEAAGQFVAQAAERGEEAGATVQKRFEQLRGYAAELTEDQLEEIREDPAVEYVAVNQRYKIATTQPDPVWNLDRIDQRSSRLSGSYYYTNTGKGVTAYVVDTGIRSSHREFTTSLSGAKVKTRVGAGKSTLSNDRSTQDCEGHGTHVAGAIGGSVYGVAKEATLVPVRVLDCKGYSTSSIVAEGLDWIASDHRSGQPAVANLSLTNEGGADPVLEAAVSRLIADGVTVVIAAGNGDAAGQGVPACGVSPSNVRAALVVGATNRSDRKTGFSNYGACVDLFAPGLGIKSAWADSDTSTNTVSGTSMAAPQAAGVAALYLQNHPKATPKQVHAALAGAASKNVVGKVSTKFSRNLLFAPQPVKAPAATTKKSSIPAGRALLSGKKITSPNGLYTLTQTSKDLTLTRPGGQVLWRTNKSAAWTRMTSSGNLVSYNKYGQRVWSSGTSGGAATLKLDNRGVASVVRNAGGSTLWKSGKAQKSAPKQNAKGKATMDLGAALYRGGHTLTSKNGTYTLALRADGNLAVTKKGAGAVWSTGKKDADWLTLRKGNLALVNSSGKTVWQSKTAGKGADQLRLRDNGTLQLVKKTDSKVVWTAQ</sequence>
<dbReference type="InterPro" id="IPR023827">
    <property type="entry name" value="Peptidase_S8_Asp-AS"/>
</dbReference>
<dbReference type="InterPro" id="IPR022398">
    <property type="entry name" value="Peptidase_S8_His-AS"/>
</dbReference>
<comment type="similarity">
    <text evidence="1 6 7">Belongs to the peptidase S8 family.</text>
</comment>
<keyword evidence="10" id="KW-1185">Reference proteome</keyword>
<dbReference type="InterPro" id="IPR006311">
    <property type="entry name" value="TAT_signal"/>
</dbReference>
<evidence type="ECO:0000256" key="5">
    <source>
        <dbReference type="PIRSR" id="PIRSR615500-1"/>
    </source>
</evidence>
<dbReference type="Pfam" id="PF05922">
    <property type="entry name" value="Inhibitor_I9"/>
    <property type="match status" value="1"/>
</dbReference>
<evidence type="ECO:0000313" key="10">
    <source>
        <dbReference type="Proteomes" id="UP001138997"/>
    </source>
</evidence>
<dbReference type="CDD" id="cd04077">
    <property type="entry name" value="Peptidases_S8_PCSK9_ProteinaseK_like"/>
    <property type="match status" value="1"/>
</dbReference>
<dbReference type="PANTHER" id="PTHR43806:SF11">
    <property type="entry name" value="CEREVISIN-RELATED"/>
    <property type="match status" value="1"/>
</dbReference>
<dbReference type="Proteomes" id="UP001138997">
    <property type="component" value="Unassembled WGS sequence"/>
</dbReference>
<protein>
    <submittedName>
        <fullName evidence="9">S8 family serine peptidase</fullName>
    </submittedName>
</protein>
<dbReference type="PROSITE" id="PS00138">
    <property type="entry name" value="SUBTILASE_SER"/>
    <property type="match status" value="1"/>
</dbReference>
<dbReference type="PRINTS" id="PR00723">
    <property type="entry name" value="SUBTILISIN"/>
</dbReference>
<dbReference type="AlphaFoldDB" id="A0A9X1N9N6"/>
<evidence type="ECO:0000256" key="7">
    <source>
        <dbReference type="RuleBase" id="RU003355"/>
    </source>
</evidence>
<dbReference type="PROSITE" id="PS50927">
    <property type="entry name" value="BULB_LECTIN"/>
    <property type="match status" value="1"/>
</dbReference>
<dbReference type="InterPro" id="IPR023828">
    <property type="entry name" value="Peptidase_S8_Ser-AS"/>
</dbReference>
<keyword evidence="4 6" id="KW-0720">Serine protease</keyword>
<dbReference type="PROSITE" id="PS51892">
    <property type="entry name" value="SUBTILASE"/>
    <property type="match status" value="1"/>
</dbReference>
<dbReference type="GO" id="GO:0006508">
    <property type="term" value="P:proteolysis"/>
    <property type="evidence" value="ECO:0007669"/>
    <property type="project" value="UniProtKB-KW"/>
</dbReference>
<evidence type="ECO:0000313" key="9">
    <source>
        <dbReference type="EMBL" id="MCD5309724.1"/>
    </source>
</evidence>
<accession>A0A9X1N9N6</accession>
<dbReference type="PANTHER" id="PTHR43806">
    <property type="entry name" value="PEPTIDASE S8"/>
    <property type="match status" value="1"/>
</dbReference>
<dbReference type="InterPro" id="IPR050131">
    <property type="entry name" value="Peptidase_S8_subtilisin-like"/>
</dbReference>
<proteinExistence type="inferred from homology"/>
<name>A0A9X1N9N6_9ACTN</name>
<dbReference type="PROSITE" id="PS00136">
    <property type="entry name" value="SUBTILASE_ASP"/>
    <property type="match status" value="1"/>
</dbReference>
<keyword evidence="2 6" id="KW-0645">Protease</keyword>
<dbReference type="InterPro" id="IPR037045">
    <property type="entry name" value="S8pro/Inhibitor_I9_sf"/>
</dbReference>
<dbReference type="EMBL" id="JAJOMB010000001">
    <property type="protein sequence ID" value="MCD5309724.1"/>
    <property type="molecule type" value="Genomic_DNA"/>
</dbReference>
<dbReference type="SUPFAM" id="SSF52743">
    <property type="entry name" value="Subtilisin-like"/>
    <property type="match status" value="1"/>
</dbReference>
<dbReference type="FunFam" id="3.40.50.200:FF:000014">
    <property type="entry name" value="Proteinase K"/>
    <property type="match status" value="1"/>
</dbReference>
<keyword evidence="3 6" id="KW-0378">Hydrolase</keyword>
<feature type="active site" description="Charge relay system" evidence="5 6">
    <location>
        <position position="194"/>
    </location>
</feature>
<dbReference type="SMART" id="SM00108">
    <property type="entry name" value="B_lectin"/>
    <property type="match status" value="2"/>
</dbReference>
<evidence type="ECO:0000256" key="4">
    <source>
        <dbReference type="ARBA" id="ARBA00022825"/>
    </source>
</evidence>
<dbReference type="Pfam" id="PF00082">
    <property type="entry name" value="Peptidase_S8"/>
    <property type="match status" value="1"/>
</dbReference>
<dbReference type="InterPro" id="IPR000209">
    <property type="entry name" value="Peptidase_S8/S53_dom"/>
</dbReference>
<feature type="active site" description="Charge relay system" evidence="5 6">
    <location>
        <position position="397"/>
    </location>
</feature>
<feature type="active site" description="Charge relay system" evidence="5 6">
    <location>
        <position position="236"/>
    </location>
</feature>
<dbReference type="GO" id="GO:0005615">
    <property type="term" value="C:extracellular space"/>
    <property type="evidence" value="ECO:0007669"/>
    <property type="project" value="TreeGrafter"/>
</dbReference>
<dbReference type="PROSITE" id="PS00137">
    <property type="entry name" value="SUBTILASE_HIS"/>
    <property type="match status" value="1"/>
</dbReference>
<dbReference type="InterPro" id="IPR036426">
    <property type="entry name" value="Bulb-type_lectin_dom_sf"/>
</dbReference>
<evidence type="ECO:0000256" key="2">
    <source>
        <dbReference type="ARBA" id="ARBA00022670"/>
    </source>
</evidence>
<evidence type="ECO:0000256" key="1">
    <source>
        <dbReference type="ARBA" id="ARBA00011073"/>
    </source>
</evidence>
<organism evidence="9 10">
    <name type="scientific">Kineosporia babensis</name>
    <dbReference type="NCBI Taxonomy" id="499548"/>
    <lineage>
        <taxon>Bacteria</taxon>
        <taxon>Bacillati</taxon>
        <taxon>Actinomycetota</taxon>
        <taxon>Actinomycetes</taxon>
        <taxon>Kineosporiales</taxon>
        <taxon>Kineosporiaceae</taxon>
        <taxon>Kineosporia</taxon>
    </lineage>
</organism>
<dbReference type="InterPro" id="IPR034193">
    <property type="entry name" value="PCSK9_ProteinaseK-like"/>
</dbReference>
<dbReference type="GO" id="GO:0004252">
    <property type="term" value="F:serine-type endopeptidase activity"/>
    <property type="evidence" value="ECO:0007669"/>
    <property type="project" value="UniProtKB-UniRule"/>
</dbReference>
<evidence type="ECO:0000256" key="6">
    <source>
        <dbReference type="PROSITE-ProRule" id="PRU01240"/>
    </source>
</evidence>
<gene>
    <name evidence="9" type="ORF">LR394_02365</name>
</gene>